<proteinExistence type="predicted"/>
<accession>A0A6L2JW07</accession>
<dbReference type="AlphaFoldDB" id="A0A6L2JW07"/>
<comment type="caution">
    <text evidence="2">The sequence shown here is derived from an EMBL/GenBank/DDBJ whole genome shotgun (WGS) entry which is preliminary data.</text>
</comment>
<gene>
    <name evidence="2" type="ORF">Tci_013144</name>
</gene>
<name>A0A6L2JW07_TANCI</name>
<dbReference type="EMBL" id="BKCJ010001401">
    <property type="protein sequence ID" value="GEU41166.1"/>
    <property type="molecule type" value="Genomic_DNA"/>
</dbReference>
<evidence type="ECO:0000256" key="1">
    <source>
        <dbReference type="SAM" id="MobiDB-lite"/>
    </source>
</evidence>
<sequence length="298" mass="33128">MGLNDVFQPIKSSLLSREKLPDVMDAFAIVFREESHRGIASSSSGSVSKPQIYGPNPNLLCKNYGKVGHTVDRCFDLIGYPPGYNKNPGSKSNCFQKTFNANTAASSSENGTTLSFMNEQMIKLMSLINEFDNQTSSRPHDNGRVSSAPNDDGNDQPCTRGFDTFDNSEADFATSMGDNPSSEANVHSSNMNNQNAQNLPKNISQVQPDLRRPGRNIKLPARFNDYVVGSSRKYGLEKYVSYSNLSKINYCFSTTFNKSSKPTTYYEAVKNPSWIKAMNNEIEAINRNNTWTICDLPE</sequence>
<feature type="region of interest" description="Disordered" evidence="1">
    <location>
        <begin position="133"/>
        <end position="190"/>
    </location>
</feature>
<feature type="compositionally biased region" description="Polar residues" evidence="1">
    <location>
        <begin position="176"/>
        <end position="190"/>
    </location>
</feature>
<protein>
    <submittedName>
        <fullName evidence="2">Uncharacterized protein</fullName>
    </submittedName>
</protein>
<dbReference type="PANTHER" id="PTHR34222:SF99">
    <property type="entry name" value="PROTEIN, PUTATIVE-RELATED"/>
    <property type="match status" value="1"/>
</dbReference>
<reference evidence="2" key="1">
    <citation type="journal article" date="2019" name="Sci. Rep.">
        <title>Draft genome of Tanacetum cinerariifolium, the natural source of mosquito coil.</title>
        <authorList>
            <person name="Yamashiro T."/>
            <person name="Shiraishi A."/>
            <person name="Satake H."/>
            <person name="Nakayama K."/>
        </authorList>
    </citation>
    <scope>NUCLEOTIDE SEQUENCE</scope>
</reference>
<organism evidence="2">
    <name type="scientific">Tanacetum cinerariifolium</name>
    <name type="common">Dalmatian daisy</name>
    <name type="synonym">Chrysanthemum cinerariifolium</name>
    <dbReference type="NCBI Taxonomy" id="118510"/>
    <lineage>
        <taxon>Eukaryota</taxon>
        <taxon>Viridiplantae</taxon>
        <taxon>Streptophyta</taxon>
        <taxon>Embryophyta</taxon>
        <taxon>Tracheophyta</taxon>
        <taxon>Spermatophyta</taxon>
        <taxon>Magnoliopsida</taxon>
        <taxon>eudicotyledons</taxon>
        <taxon>Gunneridae</taxon>
        <taxon>Pentapetalae</taxon>
        <taxon>asterids</taxon>
        <taxon>campanulids</taxon>
        <taxon>Asterales</taxon>
        <taxon>Asteraceae</taxon>
        <taxon>Asteroideae</taxon>
        <taxon>Anthemideae</taxon>
        <taxon>Anthemidinae</taxon>
        <taxon>Tanacetum</taxon>
    </lineage>
</organism>
<dbReference type="PANTHER" id="PTHR34222">
    <property type="entry name" value="GAG_PRE-INTEGRS DOMAIN-CONTAINING PROTEIN"/>
    <property type="match status" value="1"/>
</dbReference>
<evidence type="ECO:0000313" key="2">
    <source>
        <dbReference type="EMBL" id="GEU41166.1"/>
    </source>
</evidence>